<name>A0A0R2FJ74_9LACO</name>
<dbReference type="PATRIC" id="fig|1423730.4.peg.1062"/>
<evidence type="ECO:0000313" key="2">
    <source>
        <dbReference type="Proteomes" id="UP000050865"/>
    </source>
</evidence>
<dbReference type="STRING" id="1423730.FC75_GL001008"/>
<keyword evidence="2" id="KW-1185">Reference proteome</keyword>
<reference evidence="1 2" key="1">
    <citation type="journal article" date="2015" name="Genome Announc.">
        <title>Expanding the biotechnology potential of lactobacilli through comparative genomics of 213 strains and associated genera.</title>
        <authorList>
            <person name="Sun Z."/>
            <person name="Harris H.M."/>
            <person name="McCann A."/>
            <person name="Guo C."/>
            <person name="Argimon S."/>
            <person name="Zhang W."/>
            <person name="Yang X."/>
            <person name="Jeffery I.B."/>
            <person name="Cooney J.C."/>
            <person name="Kagawa T.F."/>
            <person name="Liu W."/>
            <person name="Song Y."/>
            <person name="Salvetti E."/>
            <person name="Wrobel A."/>
            <person name="Rasinkangas P."/>
            <person name="Parkhill J."/>
            <person name="Rea M.C."/>
            <person name="O'Sullivan O."/>
            <person name="Ritari J."/>
            <person name="Douillard F.P."/>
            <person name="Paul Ross R."/>
            <person name="Yang R."/>
            <person name="Briner A.E."/>
            <person name="Felis G.E."/>
            <person name="de Vos W.M."/>
            <person name="Barrangou R."/>
            <person name="Klaenhammer T.R."/>
            <person name="Caufield P.W."/>
            <person name="Cui Y."/>
            <person name="Zhang H."/>
            <person name="O'Toole P.W."/>
        </authorList>
    </citation>
    <scope>NUCLEOTIDE SEQUENCE [LARGE SCALE GENOMIC DNA]</scope>
    <source>
        <strain evidence="1 2">DSM 22697</strain>
    </source>
</reference>
<dbReference type="EMBL" id="AYZJ01000019">
    <property type="protein sequence ID" value="KRN25095.1"/>
    <property type="molecule type" value="Genomic_DNA"/>
</dbReference>
<comment type="caution">
    <text evidence="1">The sequence shown here is derived from an EMBL/GenBank/DDBJ whole genome shotgun (WGS) entry which is preliminary data.</text>
</comment>
<accession>A0A0R2FJ74</accession>
<dbReference type="RefSeq" id="WP_056989103.1">
    <property type="nucleotide sequence ID" value="NZ_AYZJ01000019.1"/>
</dbReference>
<evidence type="ECO:0000313" key="1">
    <source>
        <dbReference type="EMBL" id="KRN25095.1"/>
    </source>
</evidence>
<gene>
    <name evidence="1" type="ORF">FC75_GL001008</name>
</gene>
<dbReference type="Pfam" id="PF11772">
    <property type="entry name" value="EpuA"/>
    <property type="match status" value="1"/>
</dbReference>
<sequence length="56" mass="6194">MSSEYAMRVVRKLLIGLLLVIVALVVGAMVGYAIDGGDPLRVFLPSTWTHIFDFLK</sequence>
<dbReference type="InterPro" id="IPR024596">
    <property type="entry name" value="RNApol_su_b/EpuA"/>
</dbReference>
<protein>
    <recommendedName>
        <fullName evidence="3">DNA-directed RNA polymerase subunit beta</fullName>
    </recommendedName>
</protein>
<organism evidence="1 2">
    <name type="scientific">Lacticaseibacillus camelliae DSM 22697 = JCM 13995</name>
    <dbReference type="NCBI Taxonomy" id="1423730"/>
    <lineage>
        <taxon>Bacteria</taxon>
        <taxon>Bacillati</taxon>
        <taxon>Bacillota</taxon>
        <taxon>Bacilli</taxon>
        <taxon>Lactobacillales</taxon>
        <taxon>Lactobacillaceae</taxon>
        <taxon>Lacticaseibacillus</taxon>
    </lineage>
</organism>
<dbReference type="AlphaFoldDB" id="A0A0R2FJ74"/>
<evidence type="ECO:0008006" key="3">
    <source>
        <dbReference type="Google" id="ProtNLM"/>
    </source>
</evidence>
<proteinExistence type="predicted"/>
<dbReference type="Proteomes" id="UP000050865">
    <property type="component" value="Unassembled WGS sequence"/>
</dbReference>